<comment type="similarity">
    <text evidence="2 4">Belongs to the RxLR effector family.</text>
</comment>
<accession>A0A3M6VLD8</accession>
<name>A0A3M6VLD8_9STRA</name>
<dbReference type="Proteomes" id="UP000286097">
    <property type="component" value="Unassembled WGS sequence"/>
</dbReference>
<dbReference type="EMBL" id="QLLG01000177">
    <property type="protein sequence ID" value="RMX67102.1"/>
    <property type="molecule type" value="Genomic_DNA"/>
</dbReference>
<dbReference type="InterPro" id="IPR031825">
    <property type="entry name" value="RXLR"/>
</dbReference>
<keyword evidence="4" id="KW-0732">Signal</keyword>
<proteinExistence type="inferred from homology"/>
<comment type="function">
    <text evidence="4">Effector that suppresses plant defense responses during pathogen infection.</text>
</comment>
<evidence type="ECO:0000256" key="2">
    <source>
        <dbReference type="ARBA" id="ARBA00010400"/>
    </source>
</evidence>
<protein>
    <recommendedName>
        <fullName evidence="4">RxLR effector protein</fullName>
    </recommendedName>
</protein>
<comment type="subcellular location">
    <subcellularLocation>
        <location evidence="1 4">Secreted</location>
    </subcellularLocation>
</comment>
<evidence type="ECO:0000256" key="3">
    <source>
        <dbReference type="ARBA" id="ARBA00022525"/>
    </source>
</evidence>
<evidence type="ECO:0000313" key="7">
    <source>
        <dbReference type="Proteomes" id="UP000282087"/>
    </source>
</evidence>
<dbReference type="Pfam" id="PF16810">
    <property type="entry name" value="RXLR"/>
    <property type="match status" value="1"/>
</dbReference>
<evidence type="ECO:0000313" key="5">
    <source>
        <dbReference type="EMBL" id="RMX67102.1"/>
    </source>
</evidence>
<evidence type="ECO:0000313" key="8">
    <source>
        <dbReference type="Proteomes" id="UP000286097"/>
    </source>
</evidence>
<dbReference type="Proteomes" id="UP000282087">
    <property type="component" value="Unassembled WGS sequence"/>
</dbReference>
<evidence type="ECO:0000256" key="1">
    <source>
        <dbReference type="ARBA" id="ARBA00004613"/>
    </source>
</evidence>
<sequence length="100" mass="11323">MRIYLVAFFVLTALLANGEAAKSLTGKELIMETFTDETKATNQRALRDTKQSNTDNIEDEERLWVPKFIINLLKKVSVKVKSKKVTNDILDKSPTIGLPR</sequence>
<keyword evidence="7" id="KW-1185">Reference proteome</keyword>
<keyword evidence="3 4" id="KW-0964">Secreted</keyword>
<dbReference type="EMBL" id="QKXF01000243">
    <property type="protein sequence ID" value="RQM13660.1"/>
    <property type="molecule type" value="Genomic_DNA"/>
</dbReference>
<dbReference type="VEuPathDB" id="FungiDB:DD237_003977"/>
<organism evidence="5 7">
    <name type="scientific">Peronospora effusa</name>
    <dbReference type="NCBI Taxonomy" id="542832"/>
    <lineage>
        <taxon>Eukaryota</taxon>
        <taxon>Sar</taxon>
        <taxon>Stramenopiles</taxon>
        <taxon>Oomycota</taxon>
        <taxon>Peronosporomycetes</taxon>
        <taxon>Peronosporales</taxon>
        <taxon>Peronosporaceae</taxon>
        <taxon>Peronospora</taxon>
    </lineage>
</organism>
<evidence type="ECO:0000313" key="6">
    <source>
        <dbReference type="EMBL" id="RQM13660.1"/>
    </source>
</evidence>
<dbReference type="AlphaFoldDB" id="A0A3M6VLD8"/>
<evidence type="ECO:0000256" key="4">
    <source>
        <dbReference type="RuleBase" id="RU367124"/>
    </source>
</evidence>
<feature type="signal peptide" evidence="4">
    <location>
        <begin position="1"/>
        <end position="20"/>
    </location>
</feature>
<gene>
    <name evidence="6" type="ORF">DD237_003977</name>
    <name evidence="5" type="ORF">DD238_003787</name>
</gene>
<feature type="chain" id="PRO_5044947990" description="RxLR effector protein" evidence="4">
    <location>
        <begin position="21"/>
        <end position="100"/>
    </location>
</feature>
<comment type="caution">
    <text evidence="5">The sequence shown here is derived from an EMBL/GenBank/DDBJ whole genome shotgun (WGS) entry which is preliminary data.</text>
</comment>
<comment type="domain">
    <text evidence="4">The RxLR-dEER motif acts to carry the protein into the host cell cytoplasm through binding to cell surface phosphatidylinositol-3-phosphate.</text>
</comment>
<reference evidence="7 8" key="1">
    <citation type="submission" date="2018-06" db="EMBL/GenBank/DDBJ databases">
        <title>Comparative genomics of downy mildews reveals potential adaptations to biotrophy.</title>
        <authorList>
            <person name="Fletcher K."/>
            <person name="Klosterman S.J."/>
            <person name="Derevnina L."/>
            <person name="Martin F."/>
            <person name="Koike S."/>
            <person name="Reyes Chin-Wo S."/>
            <person name="Mou B."/>
            <person name="Michelmore R."/>
        </authorList>
    </citation>
    <scope>NUCLEOTIDE SEQUENCE [LARGE SCALE GENOMIC DNA]</scope>
    <source>
        <strain evidence="6 8">R13</strain>
        <strain evidence="5 7">R14</strain>
    </source>
</reference>